<feature type="domain" description="F-box" evidence="2">
    <location>
        <begin position="1"/>
        <end position="45"/>
    </location>
</feature>
<evidence type="ECO:0000256" key="1">
    <source>
        <dbReference type="SAM" id="MobiDB-lite"/>
    </source>
</evidence>
<sequence length="511" mass="56831">MLIDLPEDILLDVIHYLEVRDVITLRKTCRALHTFGGNDYVWHTLIAAFPLPIDVPFNTRPTALPGDELQRHAIKAIRLDANWRRLKTRVCGMRALLSDKSGQYVDQMQFLPGGKWLWTAQRTLKREASYTRMSLWSLDDVEKARRVWSTEVSGIYRSCTVVQSGEDDFATLVVGVCDQREVIEMHSISLQDSAPNLQYGFCPNYPIYPPPAPVKSKQLQVVPHPRAPHLRPIIHEIATYGTMLIVTIFALDTGGGAGSLQILFVNPETGATKWVDPSFAQAFSFLWVRVWGDYLFLVGQVSEDFVVRVYAMPRPFAGTPSRTGTPPASPSAVPMPDDSDEDDYAYSNLGPVVAQFAGPTPMAVPRHHIPQVSPASTTPTLSAIMFYHSSSPHSAQLLHFAFDFSSETVTLKNMASKDFPISNESSPQLAQVGALGLRAVWLEHNWETQLNRVMKLAYDPATGAVKVGMLLPPDPELPFSPNMCHSLAFDEVTGRLCLGMYDGNVYLLDFV</sequence>
<evidence type="ECO:0000313" key="3">
    <source>
        <dbReference type="EMBL" id="PIL35564.1"/>
    </source>
</evidence>
<feature type="region of interest" description="Disordered" evidence="1">
    <location>
        <begin position="318"/>
        <end position="340"/>
    </location>
</feature>
<dbReference type="Gene3D" id="1.20.1280.50">
    <property type="match status" value="1"/>
</dbReference>
<dbReference type="Pfam" id="PF12937">
    <property type="entry name" value="F-box-like"/>
    <property type="match status" value="1"/>
</dbReference>
<dbReference type="InterPro" id="IPR036047">
    <property type="entry name" value="F-box-like_dom_sf"/>
</dbReference>
<dbReference type="SUPFAM" id="SSF81383">
    <property type="entry name" value="F-box domain"/>
    <property type="match status" value="1"/>
</dbReference>
<name>A0A2G8SP63_9APHY</name>
<dbReference type="SMART" id="SM00256">
    <property type="entry name" value="FBOX"/>
    <property type="match status" value="1"/>
</dbReference>
<dbReference type="PROSITE" id="PS50181">
    <property type="entry name" value="FBOX"/>
    <property type="match status" value="1"/>
</dbReference>
<organism evidence="3 4">
    <name type="scientific">Ganoderma sinense ZZ0214-1</name>
    <dbReference type="NCBI Taxonomy" id="1077348"/>
    <lineage>
        <taxon>Eukaryota</taxon>
        <taxon>Fungi</taxon>
        <taxon>Dikarya</taxon>
        <taxon>Basidiomycota</taxon>
        <taxon>Agaricomycotina</taxon>
        <taxon>Agaricomycetes</taxon>
        <taxon>Polyporales</taxon>
        <taxon>Polyporaceae</taxon>
        <taxon>Ganoderma</taxon>
    </lineage>
</organism>
<protein>
    <recommendedName>
        <fullName evidence="2">F-box domain-containing protein</fullName>
    </recommendedName>
</protein>
<dbReference type="Proteomes" id="UP000230002">
    <property type="component" value="Unassembled WGS sequence"/>
</dbReference>
<gene>
    <name evidence="3" type="ORF">GSI_02292</name>
</gene>
<proteinExistence type="predicted"/>
<dbReference type="EMBL" id="AYKW01000003">
    <property type="protein sequence ID" value="PIL35564.1"/>
    <property type="molecule type" value="Genomic_DNA"/>
</dbReference>
<keyword evidence="4" id="KW-1185">Reference proteome</keyword>
<dbReference type="OrthoDB" id="424465at2759"/>
<evidence type="ECO:0000313" key="4">
    <source>
        <dbReference type="Proteomes" id="UP000230002"/>
    </source>
</evidence>
<dbReference type="AlphaFoldDB" id="A0A2G8SP63"/>
<evidence type="ECO:0000259" key="2">
    <source>
        <dbReference type="PROSITE" id="PS50181"/>
    </source>
</evidence>
<dbReference type="STRING" id="1077348.A0A2G8SP63"/>
<accession>A0A2G8SP63</accession>
<dbReference type="InterPro" id="IPR001810">
    <property type="entry name" value="F-box_dom"/>
</dbReference>
<reference evidence="3 4" key="1">
    <citation type="journal article" date="2015" name="Sci. Rep.">
        <title>Chromosome-level genome map provides insights into diverse defense mechanisms in the medicinal fungus Ganoderma sinense.</title>
        <authorList>
            <person name="Zhu Y."/>
            <person name="Xu J."/>
            <person name="Sun C."/>
            <person name="Zhou S."/>
            <person name="Xu H."/>
            <person name="Nelson D.R."/>
            <person name="Qian J."/>
            <person name="Song J."/>
            <person name="Luo H."/>
            <person name="Xiang L."/>
            <person name="Li Y."/>
            <person name="Xu Z."/>
            <person name="Ji A."/>
            <person name="Wang L."/>
            <person name="Lu S."/>
            <person name="Hayward A."/>
            <person name="Sun W."/>
            <person name="Li X."/>
            <person name="Schwartz D.C."/>
            <person name="Wang Y."/>
            <person name="Chen S."/>
        </authorList>
    </citation>
    <scope>NUCLEOTIDE SEQUENCE [LARGE SCALE GENOMIC DNA]</scope>
    <source>
        <strain evidence="3 4">ZZ0214-1</strain>
    </source>
</reference>
<comment type="caution">
    <text evidence="3">The sequence shown here is derived from an EMBL/GenBank/DDBJ whole genome shotgun (WGS) entry which is preliminary data.</text>
</comment>